<dbReference type="RefSeq" id="WP_144762403.1">
    <property type="nucleotide sequence ID" value="NZ_VMNW02000076.1"/>
</dbReference>
<proteinExistence type="predicted"/>
<sequence length="82" mass="8642">MIVDVRARCSGDLQHAAFGLGLRGQRRGEPLDDLVVRVTGDAVAVGERFVLVQPLLVARELQGQGGGELQHAASARRLSPAG</sequence>
<dbReference type="EMBL" id="VMNW02000076">
    <property type="protein sequence ID" value="KAA9153463.1"/>
    <property type="molecule type" value="Genomic_DNA"/>
</dbReference>
<protein>
    <submittedName>
        <fullName evidence="2">Uncharacterized protein</fullName>
    </submittedName>
</protein>
<feature type="region of interest" description="Disordered" evidence="1">
    <location>
        <begin position="63"/>
        <end position="82"/>
    </location>
</feature>
<name>A0A5N0UTP9_9PSEU</name>
<evidence type="ECO:0000313" key="2">
    <source>
        <dbReference type="EMBL" id="KAA9153463.1"/>
    </source>
</evidence>
<accession>A0A5N0UTP9</accession>
<dbReference type="Proteomes" id="UP000319769">
    <property type="component" value="Unassembled WGS sequence"/>
</dbReference>
<dbReference type="AlphaFoldDB" id="A0A5N0UTP9"/>
<organism evidence="2 3">
    <name type="scientific">Amycolatopsis acidicola</name>
    <dbReference type="NCBI Taxonomy" id="2596893"/>
    <lineage>
        <taxon>Bacteria</taxon>
        <taxon>Bacillati</taxon>
        <taxon>Actinomycetota</taxon>
        <taxon>Actinomycetes</taxon>
        <taxon>Pseudonocardiales</taxon>
        <taxon>Pseudonocardiaceae</taxon>
        <taxon>Amycolatopsis</taxon>
    </lineage>
</organism>
<gene>
    <name evidence="2" type="ORF">FPZ12_034540</name>
</gene>
<keyword evidence="3" id="KW-1185">Reference proteome</keyword>
<evidence type="ECO:0000313" key="3">
    <source>
        <dbReference type="Proteomes" id="UP000319769"/>
    </source>
</evidence>
<evidence type="ECO:0000256" key="1">
    <source>
        <dbReference type="SAM" id="MobiDB-lite"/>
    </source>
</evidence>
<reference evidence="2" key="1">
    <citation type="submission" date="2019-09" db="EMBL/GenBank/DDBJ databases">
        <authorList>
            <person name="Teo W.F.A."/>
            <person name="Duangmal K."/>
        </authorList>
    </citation>
    <scope>NUCLEOTIDE SEQUENCE [LARGE SCALE GENOMIC DNA]</scope>
    <source>
        <strain evidence="2">K81G1</strain>
    </source>
</reference>
<comment type="caution">
    <text evidence="2">The sequence shown here is derived from an EMBL/GenBank/DDBJ whole genome shotgun (WGS) entry which is preliminary data.</text>
</comment>